<reference evidence="1 2" key="1">
    <citation type="journal article" date="2018" name="Front. Plant Sci.">
        <title>Red Clover (Trifolium pratense) and Zigzag Clover (T. medium) - A Picture of Genomic Similarities and Differences.</title>
        <authorList>
            <person name="Dluhosova J."/>
            <person name="Istvanek J."/>
            <person name="Nedelnik J."/>
            <person name="Repkova J."/>
        </authorList>
    </citation>
    <scope>NUCLEOTIDE SEQUENCE [LARGE SCALE GENOMIC DNA]</scope>
    <source>
        <strain evidence="2">cv. 10/8</strain>
        <tissue evidence="1">Leaf</tissue>
    </source>
</reference>
<evidence type="ECO:0000313" key="1">
    <source>
        <dbReference type="EMBL" id="MCI70234.1"/>
    </source>
</evidence>
<keyword evidence="2" id="KW-1185">Reference proteome</keyword>
<sequence>MNPASFNFATSSAISSRLCSPTFLFLCDTGFVVGDMDNLWVITLSSIPDISEGCHANKSLLFLRMVMIFSFSAG</sequence>
<dbReference type="EMBL" id="LXQA010771405">
    <property type="protein sequence ID" value="MCI70234.1"/>
    <property type="molecule type" value="Genomic_DNA"/>
</dbReference>
<organism evidence="1 2">
    <name type="scientific">Trifolium medium</name>
    <dbReference type="NCBI Taxonomy" id="97028"/>
    <lineage>
        <taxon>Eukaryota</taxon>
        <taxon>Viridiplantae</taxon>
        <taxon>Streptophyta</taxon>
        <taxon>Embryophyta</taxon>
        <taxon>Tracheophyta</taxon>
        <taxon>Spermatophyta</taxon>
        <taxon>Magnoliopsida</taxon>
        <taxon>eudicotyledons</taxon>
        <taxon>Gunneridae</taxon>
        <taxon>Pentapetalae</taxon>
        <taxon>rosids</taxon>
        <taxon>fabids</taxon>
        <taxon>Fabales</taxon>
        <taxon>Fabaceae</taxon>
        <taxon>Papilionoideae</taxon>
        <taxon>50 kb inversion clade</taxon>
        <taxon>NPAAA clade</taxon>
        <taxon>Hologalegina</taxon>
        <taxon>IRL clade</taxon>
        <taxon>Trifolieae</taxon>
        <taxon>Trifolium</taxon>
    </lineage>
</organism>
<evidence type="ECO:0000313" key="2">
    <source>
        <dbReference type="Proteomes" id="UP000265520"/>
    </source>
</evidence>
<proteinExistence type="predicted"/>
<name>A0A392UC17_9FABA</name>
<dbReference type="AlphaFoldDB" id="A0A392UC17"/>
<dbReference type="Proteomes" id="UP000265520">
    <property type="component" value="Unassembled WGS sequence"/>
</dbReference>
<accession>A0A392UC17</accession>
<protein>
    <submittedName>
        <fullName evidence="1">Uncharacterized protein</fullName>
    </submittedName>
</protein>
<feature type="non-terminal residue" evidence="1">
    <location>
        <position position="74"/>
    </location>
</feature>
<comment type="caution">
    <text evidence="1">The sequence shown here is derived from an EMBL/GenBank/DDBJ whole genome shotgun (WGS) entry which is preliminary data.</text>
</comment>